<protein>
    <recommendedName>
        <fullName evidence="3">Prolyl 4-hydroxylase alpha subunit Fe(2+) 2OG dioxygenase domain-containing protein</fullName>
    </recommendedName>
</protein>
<evidence type="ECO:0000313" key="2">
    <source>
        <dbReference type="Proteomes" id="UP001374579"/>
    </source>
</evidence>
<evidence type="ECO:0008006" key="3">
    <source>
        <dbReference type="Google" id="ProtNLM"/>
    </source>
</evidence>
<name>A0AAN9AI72_9CAEN</name>
<dbReference type="Gene3D" id="2.60.120.620">
    <property type="entry name" value="q2cbj1_9rhob like domain"/>
    <property type="match status" value="1"/>
</dbReference>
<comment type="caution">
    <text evidence="1">The sequence shown here is derived from an EMBL/GenBank/DDBJ whole genome shotgun (WGS) entry which is preliminary data.</text>
</comment>
<organism evidence="1 2">
    <name type="scientific">Littorina saxatilis</name>
    <dbReference type="NCBI Taxonomy" id="31220"/>
    <lineage>
        <taxon>Eukaryota</taxon>
        <taxon>Metazoa</taxon>
        <taxon>Spiralia</taxon>
        <taxon>Lophotrochozoa</taxon>
        <taxon>Mollusca</taxon>
        <taxon>Gastropoda</taxon>
        <taxon>Caenogastropoda</taxon>
        <taxon>Littorinimorpha</taxon>
        <taxon>Littorinoidea</taxon>
        <taxon>Littorinidae</taxon>
        <taxon>Littorina</taxon>
    </lineage>
</organism>
<dbReference type="EMBL" id="JBAMIC010004070">
    <property type="protein sequence ID" value="KAK7087383.1"/>
    <property type="molecule type" value="Genomic_DNA"/>
</dbReference>
<evidence type="ECO:0000313" key="1">
    <source>
        <dbReference type="EMBL" id="KAK7087383.1"/>
    </source>
</evidence>
<proteinExistence type="predicted"/>
<sequence>MWYNFDPNLEQNPLTYHAGCPVLKGHKWIVNKWIWTAGNMFLRPCGLNPNSTHLDVEHFLFSRK</sequence>
<dbReference type="AlphaFoldDB" id="A0AAN9AI72"/>
<accession>A0AAN9AI72</accession>
<dbReference type="Proteomes" id="UP001374579">
    <property type="component" value="Unassembled WGS sequence"/>
</dbReference>
<gene>
    <name evidence="1" type="ORF">V1264_021443</name>
</gene>
<keyword evidence="2" id="KW-1185">Reference proteome</keyword>
<reference evidence="1 2" key="1">
    <citation type="submission" date="2024-02" db="EMBL/GenBank/DDBJ databases">
        <title>Chromosome-scale genome assembly of the rough periwinkle Littorina saxatilis.</title>
        <authorList>
            <person name="De Jode A."/>
            <person name="Faria R."/>
            <person name="Formenti G."/>
            <person name="Sims Y."/>
            <person name="Smith T.P."/>
            <person name="Tracey A."/>
            <person name="Wood J.M.D."/>
            <person name="Zagrodzka Z.B."/>
            <person name="Johannesson K."/>
            <person name="Butlin R.K."/>
            <person name="Leder E.H."/>
        </authorList>
    </citation>
    <scope>NUCLEOTIDE SEQUENCE [LARGE SCALE GENOMIC DNA]</scope>
    <source>
        <strain evidence="1">Snail1</strain>
        <tissue evidence="1">Muscle</tissue>
    </source>
</reference>